<feature type="domain" description="DNA methylase adenine-specific" evidence="7">
    <location>
        <begin position="150"/>
        <end position="341"/>
    </location>
</feature>
<dbReference type="CDD" id="cd02440">
    <property type="entry name" value="AdoMet_MTases"/>
    <property type="match status" value="1"/>
</dbReference>
<dbReference type="PRINTS" id="PR00507">
    <property type="entry name" value="N12N6MTFRASE"/>
</dbReference>
<dbReference type="EMBL" id="CP038802">
    <property type="protein sequence ID" value="UTY28379.1"/>
    <property type="molecule type" value="Genomic_DNA"/>
</dbReference>
<evidence type="ECO:0000259" key="8">
    <source>
        <dbReference type="Pfam" id="PF12950"/>
    </source>
</evidence>
<keyword evidence="3" id="KW-0489">Methyltransferase</keyword>
<evidence type="ECO:0000256" key="2">
    <source>
        <dbReference type="ARBA" id="ARBA00011900"/>
    </source>
</evidence>
<dbReference type="SUPFAM" id="SSF53335">
    <property type="entry name" value="S-adenosyl-L-methionine-dependent methyltransferases"/>
    <property type="match status" value="1"/>
</dbReference>
<dbReference type="Gene3D" id="3.40.50.150">
    <property type="entry name" value="Vaccinia Virus protein VP39"/>
    <property type="match status" value="1"/>
</dbReference>
<sequence>MNKLKTTFAKKDIQNRFNISLATVNNWIKTGVIPSPKDGCYTKDVYSALITSIETSTNRLQSRANRSYQNSSNLMFLGIKDKKRKELLVKLIEEFENSNLSIPEAVACLGKQILINNNLYDKNSEIFTKINSIYNGKNIFQNFHIENKNDDILGAFYQSVQSIACKSKDGSFYTPAELLTSIEIPLKAKVLDPCCGSGSILINTLTKQHNPSNIYAFDIDETALLICYINLVIFFEDAFISPHIERRDLIFTDTNNLFNQNKEKYDFIVTNPPWGSKLSKEQKDFLLNTYPLLDTTEIFSIALYNSLQKLSEKGKLNFFLPESILNVSTHKNIRKFLLNSNRNIDILPLGTAFKGVQSECVLLKLSEIVKNSIKITVKKEKKYRLNINNISAPDYFISYTISENDDKILNKIYSAYSVKLSNDTKFALGIVTGNNKKYVHKIKGENEEVVFRGKDILPYELKSPETFISFTPEIFQQVAPVEMYRTKKIVYKFISDKIVCALDNNNLILNSANVIISNNYPMEILVCLFNSPIYSFIYQKKFKSKKVLKQHFQDFPLPILNNDLIKLFYDVYTDILAGIKKQEHADKIICSYFKISDPEYNYIKESVYGNT</sequence>
<dbReference type="InterPro" id="IPR003356">
    <property type="entry name" value="DNA_methylase_A-5"/>
</dbReference>
<dbReference type="RefSeq" id="WP_255806247.1">
    <property type="nucleotide sequence ID" value="NZ_CP038802.1"/>
</dbReference>
<dbReference type="InterPro" id="IPR050953">
    <property type="entry name" value="N4_N6_ade-DNA_methylase"/>
</dbReference>
<evidence type="ECO:0000256" key="6">
    <source>
        <dbReference type="ARBA" id="ARBA00047942"/>
    </source>
</evidence>
<dbReference type="InterPro" id="IPR029063">
    <property type="entry name" value="SAM-dependent_MTases_sf"/>
</dbReference>
<reference evidence="9" key="1">
    <citation type="submission" date="2019-04" db="EMBL/GenBank/DDBJ databases">
        <title>Whole genome sequencing of oral phylogroup 2 treponemes.</title>
        <authorList>
            <person name="Chan Y."/>
            <person name="Zeng H.H."/>
            <person name="Yu X.L."/>
            <person name="Leung W.K."/>
            <person name="Watt R.M."/>
        </authorList>
    </citation>
    <scope>NUCLEOTIDE SEQUENCE</scope>
    <source>
        <strain evidence="9">OMZ 847</strain>
    </source>
</reference>
<evidence type="ECO:0000256" key="4">
    <source>
        <dbReference type="ARBA" id="ARBA00022679"/>
    </source>
</evidence>
<name>A0ABY5HUX7_9SPIR</name>
<keyword evidence="9" id="KW-0255">Endonuclease</keyword>
<evidence type="ECO:0000313" key="10">
    <source>
        <dbReference type="Proteomes" id="UP001059401"/>
    </source>
</evidence>
<dbReference type="EC" id="2.1.1.72" evidence="2"/>
<keyword evidence="10" id="KW-1185">Reference proteome</keyword>
<dbReference type="Proteomes" id="UP001059401">
    <property type="component" value="Chromosome"/>
</dbReference>
<comment type="similarity">
    <text evidence="1">Belongs to the N(4)/N(6)-methyltransferase family.</text>
</comment>
<dbReference type="GO" id="GO:0004519">
    <property type="term" value="F:endonuclease activity"/>
    <property type="evidence" value="ECO:0007669"/>
    <property type="project" value="UniProtKB-KW"/>
</dbReference>
<evidence type="ECO:0000259" key="7">
    <source>
        <dbReference type="Pfam" id="PF02384"/>
    </source>
</evidence>
<dbReference type="PANTHER" id="PTHR33841:SF1">
    <property type="entry name" value="DNA METHYLTRANSFERASE A"/>
    <property type="match status" value="1"/>
</dbReference>
<dbReference type="Pfam" id="PF12950">
    <property type="entry name" value="TaqI_C"/>
    <property type="match status" value="1"/>
</dbReference>
<proteinExistence type="inferred from homology"/>
<evidence type="ECO:0000256" key="5">
    <source>
        <dbReference type="ARBA" id="ARBA00022747"/>
    </source>
</evidence>
<keyword evidence="9" id="KW-0378">Hydrolase</keyword>
<dbReference type="InterPro" id="IPR002052">
    <property type="entry name" value="DNA_methylase_N6_adenine_CS"/>
</dbReference>
<keyword evidence="4" id="KW-0808">Transferase</keyword>
<dbReference type="Pfam" id="PF02384">
    <property type="entry name" value="N6_Mtase"/>
    <property type="match status" value="1"/>
</dbReference>
<evidence type="ECO:0000256" key="3">
    <source>
        <dbReference type="ARBA" id="ARBA00022603"/>
    </source>
</evidence>
<dbReference type="InterPro" id="IPR025931">
    <property type="entry name" value="TaqI_C"/>
</dbReference>
<keyword evidence="5" id="KW-0680">Restriction system</keyword>
<comment type="catalytic activity">
    <reaction evidence="6">
        <text>a 2'-deoxyadenosine in DNA + S-adenosyl-L-methionine = an N(6)-methyl-2'-deoxyadenosine in DNA + S-adenosyl-L-homocysteine + H(+)</text>
        <dbReference type="Rhea" id="RHEA:15197"/>
        <dbReference type="Rhea" id="RHEA-COMP:12418"/>
        <dbReference type="Rhea" id="RHEA-COMP:12419"/>
        <dbReference type="ChEBI" id="CHEBI:15378"/>
        <dbReference type="ChEBI" id="CHEBI:57856"/>
        <dbReference type="ChEBI" id="CHEBI:59789"/>
        <dbReference type="ChEBI" id="CHEBI:90615"/>
        <dbReference type="ChEBI" id="CHEBI:90616"/>
        <dbReference type="EC" id="2.1.1.72"/>
    </reaction>
</comment>
<gene>
    <name evidence="9" type="ORF">E4N76_04800</name>
</gene>
<evidence type="ECO:0000313" key="9">
    <source>
        <dbReference type="EMBL" id="UTY28379.1"/>
    </source>
</evidence>
<protein>
    <recommendedName>
        <fullName evidence="2">site-specific DNA-methyltransferase (adenine-specific)</fullName>
        <ecNumber evidence="2">2.1.1.72</ecNumber>
    </recommendedName>
</protein>
<keyword evidence="9" id="KW-0540">Nuclease</keyword>
<evidence type="ECO:0000256" key="1">
    <source>
        <dbReference type="ARBA" id="ARBA00006594"/>
    </source>
</evidence>
<dbReference type="PANTHER" id="PTHR33841">
    <property type="entry name" value="DNA METHYLTRANSFERASE YEEA-RELATED"/>
    <property type="match status" value="1"/>
</dbReference>
<dbReference type="PROSITE" id="PS00092">
    <property type="entry name" value="N6_MTASE"/>
    <property type="match status" value="1"/>
</dbReference>
<feature type="domain" description="TaqI-like C-terminal specificity" evidence="8">
    <location>
        <begin position="450"/>
        <end position="556"/>
    </location>
</feature>
<organism evidence="9 10">
    <name type="scientific">Treponema putidum</name>
    <dbReference type="NCBI Taxonomy" id="221027"/>
    <lineage>
        <taxon>Bacteria</taxon>
        <taxon>Pseudomonadati</taxon>
        <taxon>Spirochaetota</taxon>
        <taxon>Spirochaetia</taxon>
        <taxon>Spirochaetales</taxon>
        <taxon>Treponemataceae</taxon>
        <taxon>Treponema</taxon>
    </lineage>
</organism>
<accession>A0ABY5HUX7</accession>